<evidence type="ECO:0000259" key="1">
    <source>
        <dbReference type="PROSITE" id="PS50041"/>
    </source>
</evidence>
<sequence>MINAYAIWLDTSCQFLRPFICYDANYSGADKFIGFKSPVTWPEAQAYCRTHHTDLASCVNSSDQSMLAQVSSSQGDSWIGLYRETWKWSDGTNTSNLPWAPGQPDNAERIMGSCASVNNGLFSDEPCTNLHYFFCHTIPPVRSQIMRLQVKSDGSVFDPAVQSFILELINQKLEEKGMLENITVTWRVQPDGNIFHKKKRMICNV</sequence>
<dbReference type="Proteomes" id="UP000327468">
    <property type="component" value="Chromosome 28"/>
</dbReference>
<dbReference type="PANTHER" id="PTHR45784">
    <property type="entry name" value="C-TYPE LECTIN DOMAIN FAMILY 20 MEMBER A-RELATED"/>
    <property type="match status" value="1"/>
</dbReference>
<dbReference type="PANTHER" id="PTHR45784:SF3">
    <property type="entry name" value="C-TYPE LECTIN DOMAIN FAMILY 4 MEMBER K-LIKE-RELATED"/>
    <property type="match status" value="1"/>
</dbReference>
<evidence type="ECO:0000313" key="2">
    <source>
        <dbReference type="EMBL" id="KAB5518272.1"/>
    </source>
</evidence>
<protein>
    <recommendedName>
        <fullName evidence="1">C-type lectin domain-containing protein</fullName>
    </recommendedName>
</protein>
<accession>A0A5N5JHJ3</accession>
<dbReference type="SMART" id="SM00034">
    <property type="entry name" value="CLECT"/>
    <property type="match status" value="1"/>
</dbReference>
<dbReference type="SUPFAM" id="SSF56436">
    <property type="entry name" value="C-type lectin-like"/>
    <property type="match status" value="1"/>
</dbReference>
<organism evidence="2 3">
    <name type="scientific">Pangasianodon hypophthalmus</name>
    <name type="common">Striped catfish</name>
    <name type="synonym">Helicophagus hypophthalmus</name>
    <dbReference type="NCBI Taxonomy" id="310915"/>
    <lineage>
        <taxon>Eukaryota</taxon>
        <taxon>Metazoa</taxon>
        <taxon>Chordata</taxon>
        <taxon>Craniata</taxon>
        <taxon>Vertebrata</taxon>
        <taxon>Euteleostomi</taxon>
        <taxon>Actinopterygii</taxon>
        <taxon>Neopterygii</taxon>
        <taxon>Teleostei</taxon>
        <taxon>Ostariophysi</taxon>
        <taxon>Siluriformes</taxon>
        <taxon>Pangasiidae</taxon>
        <taxon>Pangasianodon</taxon>
    </lineage>
</organism>
<dbReference type="InterPro" id="IPR001304">
    <property type="entry name" value="C-type_lectin-like"/>
</dbReference>
<keyword evidence="3" id="KW-1185">Reference proteome</keyword>
<comment type="caution">
    <text evidence="2">The sequence shown here is derived from an EMBL/GenBank/DDBJ whole genome shotgun (WGS) entry which is preliminary data.</text>
</comment>
<evidence type="ECO:0000313" key="3">
    <source>
        <dbReference type="Proteomes" id="UP000327468"/>
    </source>
</evidence>
<dbReference type="InterPro" id="IPR016187">
    <property type="entry name" value="CTDL_fold"/>
</dbReference>
<dbReference type="Pfam" id="PF00059">
    <property type="entry name" value="Lectin_C"/>
    <property type="match status" value="1"/>
</dbReference>
<dbReference type="AlphaFoldDB" id="A0A5N5JHJ3"/>
<dbReference type="EMBL" id="VFJC01000029">
    <property type="protein sequence ID" value="KAB5518272.1"/>
    <property type="molecule type" value="Genomic_DNA"/>
</dbReference>
<dbReference type="InterPro" id="IPR016186">
    <property type="entry name" value="C-type_lectin-like/link_sf"/>
</dbReference>
<feature type="domain" description="C-type lectin" evidence="1">
    <location>
        <begin position="26"/>
        <end position="136"/>
    </location>
</feature>
<name>A0A5N5JHJ3_PANHP</name>
<gene>
    <name evidence="2" type="ORF">PHYPO_G00163840</name>
</gene>
<reference evidence="2 3" key="1">
    <citation type="submission" date="2019-06" db="EMBL/GenBank/DDBJ databases">
        <title>A chromosome-scale genome assembly of the striped catfish, Pangasianodon hypophthalmus.</title>
        <authorList>
            <person name="Wen M."/>
            <person name="Zahm M."/>
            <person name="Roques C."/>
            <person name="Cabau C."/>
            <person name="Klopp C."/>
            <person name="Donnadieu C."/>
            <person name="Jouanno E."/>
            <person name="Avarre J.-C."/>
            <person name="Campet M."/>
            <person name="Ha T.T.T."/>
            <person name="Dugue R."/>
            <person name="Lampietro C."/>
            <person name="Louis A."/>
            <person name="Herpin A."/>
            <person name="Echchiki A."/>
            <person name="Berthelot C."/>
            <person name="Parey E."/>
            <person name="Roest-Crollius H."/>
            <person name="Braasch I."/>
            <person name="Postlethwait J."/>
            <person name="Bobe J."/>
            <person name="Montfort J."/>
            <person name="Bouchez O."/>
            <person name="Begum T."/>
            <person name="Schartl M."/>
            <person name="Guiguen Y."/>
        </authorList>
    </citation>
    <scope>NUCLEOTIDE SEQUENCE [LARGE SCALE GENOMIC DNA]</scope>
    <source>
        <strain evidence="2 3">Indonesia</strain>
        <tissue evidence="2">Blood</tissue>
    </source>
</reference>
<proteinExistence type="predicted"/>
<dbReference type="PROSITE" id="PS50041">
    <property type="entry name" value="C_TYPE_LECTIN_2"/>
    <property type="match status" value="1"/>
</dbReference>
<dbReference type="Gene3D" id="3.10.100.10">
    <property type="entry name" value="Mannose-Binding Protein A, subunit A"/>
    <property type="match status" value="1"/>
</dbReference>